<feature type="region of interest" description="Disordered" evidence="9">
    <location>
        <begin position="219"/>
        <end position="282"/>
    </location>
</feature>
<dbReference type="SUPFAM" id="SSF89009">
    <property type="entry name" value="GAT-like domain"/>
    <property type="match status" value="1"/>
</dbReference>
<keyword evidence="5" id="KW-0333">Golgi apparatus</keyword>
<gene>
    <name evidence="11" type="ORF">CCAM_LOCUS44988</name>
</gene>
<dbReference type="GO" id="GO:0030136">
    <property type="term" value="C:clathrin-coated vesicle"/>
    <property type="evidence" value="ECO:0007669"/>
    <property type="project" value="UniProtKB-SubCell"/>
</dbReference>
<keyword evidence="4" id="KW-0254">Endocytosis</keyword>
<dbReference type="PROSITE" id="PS50942">
    <property type="entry name" value="ENTH"/>
    <property type="match status" value="1"/>
</dbReference>
<dbReference type="CDD" id="cd16987">
    <property type="entry name" value="ANTH_N_AP180_plant"/>
    <property type="match status" value="1"/>
</dbReference>
<dbReference type="InterPro" id="IPR013809">
    <property type="entry name" value="ENTH"/>
</dbReference>
<dbReference type="GO" id="GO:0005905">
    <property type="term" value="C:clathrin-coated pit"/>
    <property type="evidence" value="ECO:0007669"/>
    <property type="project" value="UniProtKB-SubCell"/>
</dbReference>
<evidence type="ECO:0000256" key="9">
    <source>
        <dbReference type="SAM" id="MobiDB-lite"/>
    </source>
</evidence>
<keyword evidence="6" id="KW-0472">Membrane</keyword>
<dbReference type="GO" id="GO:0072583">
    <property type="term" value="P:clathrin-dependent endocytosis"/>
    <property type="evidence" value="ECO:0007669"/>
    <property type="project" value="InterPro"/>
</dbReference>
<evidence type="ECO:0000256" key="4">
    <source>
        <dbReference type="ARBA" id="ARBA00022583"/>
    </source>
</evidence>
<evidence type="ECO:0000256" key="5">
    <source>
        <dbReference type="ARBA" id="ARBA00023034"/>
    </source>
</evidence>
<feature type="region of interest" description="Disordered" evidence="9">
    <location>
        <begin position="446"/>
        <end position="467"/>
    </location>
</feature>
<evidence type="ECO:0000256" key="6">
    <source>
        <dbReference type="ARBA" id="ARBA00023136"/>
    </source>
</evidence>
<evidence type="ECO:0000256" key="8">
    <source>
        <dbReference type="ARBA" id="ARBA00023329"/>
    </source>
</evidence>
<accession>A0A484NQK5</accession>
<dbReference type="AlphaFoldDB" id="A0A484NQK5"/>
<feature type="compositionally biased region" description="Low complexity" evidence="9">
    <location>
        <begin position="245"/>
        <end position="274"/>
    </location>
</feature>
<evidence type="ECO:0000256" key="2">
    <source>
        <dbReference type="ARBA" id="ARBA00004555"/>
    </source>
</evidence>
<evidence type="ECO:0000259" key="10">
    <source>
        <dbReference type="PROSITE" id="PS50942"/>
    </source>
</evidence>
<keyword evidence="12" id="KW-1185">Reference proteome</keyword>
<dbReference type="Proteomes" id="UP000595140">
    <property type="component" value="Unassembled WGS sequence"/>
</dbReference>
<dbReference type="EMBL" id="OOIL02006863">
    <property type="protein sequence ID" value="VFR03213.1"/>
    <property type="molecule type" value="Genomic_DNA"/>
</dbReference>
<proteinExistence type="predicted"/>
<evidence type="ECO:0000313" key="11">
    <source>
        <dbReference type="EMBL" id="VFR03213.1"/>
    </source>
</evidence>
<dbReference type="Pfam" id="PF07651">
    <property type="entry name" value="ANTH"/>
    <property type="match status" value="1"/>
</dbReference>
<dbReference type="GO" id="GO:0005794">
    <property type="term" value="C:Golgi apparatus"/>
    <property type="evidence" value="ECO:0007669"/>
    <property type="project" value="UniProtKB-SubCell"/>
</dbReference>
<dbReference type="SMART" id="SM00273">
    <property type="entry name" value="ENTH"/>
    <property type="match status" value="1"/>
</dbReference>
<comment type="subcellular location">
    <subcellularLocation>
        <location evidence="1">Cytoplasmic vesicle</location>
        <location evidence="1">Clathrin-coated vesicle</location>
    </subcellularLocation>
    <subcellularLocation>
        <location evidence="2">Golgi apparatus</location>
    </subcellularLocation>
    <subcellularLocation>
        <location evidence="3">Membrane</location>
        <location evidence="3">Clathrin-coated pit</location>
    </subcellularLocation>
</comment>
<evidence type="ECO:0000256" key="3">
    <source>
        <dbReference type="ARBA" id="ARBA00004600"/>
    </source>
</evidence>
<dbReference type="GO" id="GO:0005545">
    <property type="term" value="F:1-phosphatidylinositol binding"/>
    <property type="evidence" value="ECO:0007669"/>
    <property type="project" value="InterPro"/>
</dbReference>
<protein>
    <recommendedName>
        <fullName evidence="10">ENTH domain-containing protein</fullName>
    </recommendedName>
</protein>
<evidence type="ECO:0000256" key="1">
    <source>
        <dbReference type="ARBA" id="ARBA00004132"/>
    </source>
</evidence>
<dbReference type="GO" id="GO:0048268">
    <property type="term" value="P:clathrin coat assembly"/>
    <property type="evidence" value="ECO:0007669"/>
    <property type="project" value="InterPro"/>
</dbReference>
<dbReference type="GO" id="GO:0000149">
    <property type="term" value="F:SNARE binding"/>
    <property type="evidence" value="ECO:0007669"/>
    <property type="project" value="TreeGrafter"/>
</dbReference>
<dbReference type="InterPro" id="IPR045192">
    <property type="entry name" value="AP180-like"/>
</dbReference>
<feature type="domain" description="ENTH" evidence="10">
    <location>
        <begin position="538"/>
        <end position="669"/>
    </location>
</feature>
<evidence type="ECO:0000313" key="12">
    <source>
        <dbReference type="Proteomes" id="UP000595140"/>
    </source>
</evidence>
<dbReference type="InterPro" id="IPR008942">
    <property type="entry name" value="ENTH_VHS"/>
</dbReference>
<dbReference type="InterPro" id="IPR011417">
    <property type="entry name" value="ANTH_dom"/>
</dbReference>
<dbReference type="Gene3D" id="1.25.40.90">
    <property type="match status" value="1"/>
</dbReference>
<sequence>MRGSAADCTSSYSGDAWSRLTTNLANMSKGRIISLKAKLAKNPRGTRSIDAFFADMTKIAADLALAGSPVYDDDLVVHIMTQLGDDYASLYQSLRGRGVCASLDELLTILQDSERELRDRVATTDGLIATANNTQRHSRGGFSYRGGGSFHGRVGNRGGGRSNSHGSTGNNRSTRYCRFCEYPGHDTRFCRKLQRFLMDNNCSFGEKSLSAATANLTISPGGTSKAPPQWRFPLSSAPSSHVPEASAGSPMSSSSSPSLASSSQSSSAVSSSSSVVRPPRPIHEKKLNTRYFNDKFISHVAVAEPLTYMQARTDPKWREAMDAEYLALMHNQTWELVPRGSNCPIQSAQPLSHDNICMHYDGERKQYWVRGKAERGFRSSMAFELEINGGGDHGSIMCDSSTTVSAAAFFPVQHPTEPLEEDRPILCPIPYSSLLKVNGMQEGRFSAEIPRRRPEHSSALPPRKSGGILEVTMEPPVRAVRKRHHPLGQGYRAAAVAVPVWRAPPQNPTMSQMGKLWDRAVGALKDQNSALVATLSRRTALRNPEVEAAVIRATSHNAAAFDYASVEKVYGWIRASPNVFKPLVWSISRRMEKTRNWVVALKGLMLMHGVFCSKIPAVRRIGRLPFDLSNFRDARSHSGKMWAHNDFIRAYFAFLDHKSALLFLHPKEQTFTLTPIMQALETLQKMQDLLDKTLKIKPHSHATVVPLFIEAMDCVVVEIFDLHIRIRSGIAKILPKIRSAGKAEAEVALKVTSRLRTQTQELNDHFELCYELGVTNASKPPAENAITKDQIQELEDIVNSDCSPDKMEILRHVARIYNILFQDETTRNGMHKGEGSEARASVFAVKNKMEVKKLVCSHCGKIGHDIEACYKLIGYPEGWVFCDQAGRGRGNGRERGHWTARGGGRSTVAAGRSNVMGGRGEVHAIQGEEKGPSPLPNIEDLTPE</sequence>
<evidence type="ECO:0000256" key="7">
    <source>
        <dbReference type="ARBA" id="ARBA00023176"/>
    </source>
</evidence>
<dbReference type="GO" id="GO:0006900">
    <property type="term" value="P:vesicle budding from membrane"/>
    <property type="evidence" value="ECO:0007669"/>
    <property type="project" value="TreeGrafter"/>
</dbReference>
<keyword evidence="7" id="KW-0168">Coated pit</keyword>
<dbReference type="GO" id="GO:0032050">
    <property type="term" value="F:clathrin heavy chain binding"/>
    <property type="evidence" value="ECO:0007669"/>
    <property type="project" value="TreeGrafter"/>
</dbReference>
<dbReference type="PANTHER" id="PTHR22951">
    <property type="entry name" value="CLATHRIN ASSEMBLY PROTEIN"/>
    <property type="match status" value="1"/>
</dbReference>
<dbReference type="PANTHER" id="PTHR22951:SF19">
    <property type="entry name" value="OS08G0467300 PROTEIN"/>
    <property type="match status" value="1"/>
</dbReference>
<dbReference type="FunFam" id="1.25.40.90:FF:000027">
    <property type="entry name" value="Putative clathrin assembly protein"/>
    <property type="match status" value="1"/>
</dbReference>
<dbReference type="SUPFAM" id="SSF48464">
    <property type="entry name" value="ENTH/VHS domain"/>
    <property type="match status" value="1"/>
</dbReference>
<organism evidence="11 12">
    <name type="scientific">Cuscuta campestris</name>
    <dbReference type="NCBI Taxonomy" id="132261"/>
    <lineage>
        <taxon>Eukaryota</taxon>
        <taxon>Viridiplantae</taxon>
        <taxon>Streptophyta</taxon>
        <taxon>Embryophyta</taxon>
        <taxon>Tracheophyta</taxon>
        <taxon>Spermatophyta</taxon>
        <taxon>Magnoliopsida</taxon>
        <taxon>eudicotyledons</taxon>
        <taxon>Gunneridae</taxon>
        <taxon>Pentapetalae</taxon>
        <taxon>asterids</taxon>
        <taxon>lamiids</taxon>
        <taxon>Solanales</taxon>
        <taxon>Convolvulaceae</taxon>
        <taxon>Cuscuteae</taxon>
        <taxon>Cuscuta</taxon>
        <taxon>Cuscuta subgen. Grammica</taxon>
        <taxon>Cuscuta sect. Cleistogrammica</taxon>
    </lineage>
</organism>
<feature type="region of interest" description="Disordered" evidence="9">
    <location>
        <begin position="923"/>
        <end position="944"/>
    </location>
</feature>
<dbReference type="InterPro" id="IPR014712">
    <property type="entry name" value="ANTH_dom_sf"/>
</dbReference>
<name>A0A484NQK5_9ASTE</name>
<dbReference type="OrthoDB" id="682511at2759"/>
<dbReference type="InterPro" id="IPR048050">
    <property type="entry name" value="ANTH_N_plant"/>
</dbReference>
<reference evidence="11 12" key="1">
    <citation type="submission" date="2018-04" db="EMBL/GenBank/DDBJ databases">
        <authorList>
            <person name="Vogel A."/>
        </authorList>
    </citation>
    <scope>NUCLEOTIDE SEQUENCE [LARGE SCALE GENOMIC DNA]</scope>
</reference>
<dbReference type="Gene3D" id="1.20.58.150">
    <property type="entry name" value="ANTH domain"/>
    <property type="match status" value="1"/>
</dbReference>
<keyword evidence="8" id="KW-0968">Cytoplasmic vesicle</keyword>
<dbReference type="GO" id="GO:0005546">
    <property type="term" value="F:phosphatidylinositol-4,5-bisphosphate binding"/>
    <property type="evidence" value="ECO:0007669"/>
    <property type="project" value="TreeGrafter"/>
</dbReference>